<sequence length="157" mass="18316">MNKDIIAADIRLLCIGFLYAFILFLITNFHTTFRSRVAIADVETETIELSEKEIADLKTLTYYYDATLSKPTSKEREKKDWIAPANDALFSSVFTDMDTFFELRKKYILNKKNLSRINNIIKKAIENYDGKTMSTISFEYKGYKFKFPISVERSVSR</sequence>
<keyword evidence="3" id="KW-1185">Reference proteome</keyword>
<dbReference type="AlphaFoldDB" id="A0A2U1E6Y6"/>
<proteinExistence type="predicted"/>
<dbReference type="Proteomes" id="UP000245793">
    <property type="component" value="Unassembled WGS sequence"/>
</dbReference>
<dbReference type="RefSeq" id="WP_116479597.1">
    <property type="nucleotide sequence ID" value="NZ_QEKV01000001.1"/>
</dbReference>
<accession>A0A2U1E6Y6</accession>
<evidence type="ECO:0000313" key="2">
    <source>
        <dbReference type="EMBL" id="PVY95703.1"/>
    </source>
</evidence>
<name>A0A2U1E6Y6_9FIRM</name>
<reference evidence="2 3" key="1">
    <citation type="submission" date="2018-04" db="EMBL/GenBank/DDBJ databases">
        <title>Genomic Encyclopedia of Type Strains, Phase IV (KMG-IV): sequencing the most valuable type-strain genomes for metagenomic binning, comparative biology and taxonomic classification.</title>
        <authorList>
            <person name="Goeker M."/>
        </authorList>
    </citation>
    <scope>NUCLEOTIDE SEQUENCE [LARGE SCALE GENOMIC DNA]</scope>
    <source>
        <strain evidence="2 3">DSM 20705</strain>
    </source>
</reference>
<evidence type="ECO:0000256" key="1">
    <source>
        <dbReference type="SAM" id="Phobius"/>
    </source>
</evidence>
<keyword evidence="1" id="KW-0472">Membrane</keyword>
<dbReference type="EMBL" id="QEKV01000001">
    <property type="protein sequence ID" value="PVY95703.1"/>
    <property type="molecule type" value="Genomic_DNA"/>
</dbReference>
<keyword evidence="1" id="KW-0812">Transmembrane</keyword>
<organism evidence="2 3">
    <name type="scientific">Ezakiella coagulans</name>
    <dbReference type="NCBI Taxonomy" id="46507"/>
    <lineage>
        <taxon>Bacteria</taxon>
        <taxon>Bacillati</taxon>
        <taxon>Bacillota</taxon>
        <taxon>Tissierellia</taxon>
        <taxon>Ezakiella</taxon>
    </lineage>
</organism>
<gene>
    <name evidence="2" type="ORF">C7381_101229</name>
</gene>
<keyword evidence="1" id="KW-1133">Transmembrane helix</keyword>
<evidence type="ECO:0000313" key="3">
    <source>
        <dbReference type="Proteomes" id="UP000245793"/>
    </source>
</evidence>
<protein>
    <submittedName>
        <fullName evidence="2">Uncharacterized protein</fullName>
    </submittedName>
</protein>
<feature type="transmembrane region" description="Helical" evidence="1">
    <location>
        <begin position="6"/>
        <end position="26"/>
    </location>
</feature>
<comment type="caution">
    <text evidence="2">The sequence shown here is derived from an EMBL/GenBank/DDBJ whole genome shotgun (WGS) entry which is preliminary data.</text>
</comment>